<dbReference type="SUPFAM" id="SSF53041">
    <property type="entry name" value="Resolvase-like"/>
    <property type="match status" value="1"/>
</dbReference>
<dbReference type="SMART" id="SM00857">
    <property type="entry name" value="Resolvase"/>
    <property type="match status" value="1"/>
</dbReference>
<dbReference type="OrthoDB" id="9797501at2"/>
<feature type="domain" description="Resolvase/invertase-type recombinase catalytic" evidence="3">
    <location>
        <begin position="2"/>
        <end position="137"/>
    </location>
</feature>
<dbReference type="Pfam" id="PF00239">
    <property type="entry name" value="Resolvase"/>
    <property type="match status" value="1"/>
</dbReference>
<reference evidence="5" key="3">
    <citation type="submission" date="2024-03" db="EMBL/GenBank/DDBJ databases">
        <title>The Genome Sequence of Enterococcus sp. DIV0238c.</title>
        <authorList>
            <consortium name="The Broad Institute Genomics Platform"/>
            <consortium name="The Broad Institute Microbial Omics Core"/>
            <consortium name="The Broad Institute Genomic Center for Infectious Diseases"/>
            <person name="Earl A."/>
            <person name="Manson A."/>
            <person name="Gilmore M."/>
            <person name="Schwartman J."/>
            <person name="Shea T."/>
            <person name="Abouelleil A."/>
            <person name="Cao P."/>
            <person name="Chapman S."/>
            <person name="Cusick C."/>
            <person name="Young S."/>
            <person name="Neafsey D."/>
            <person name="Nusbaum C."/>
            <person name="Birren B."/>
        </authorList>
    </citation>
    <scope>NUCLEOTIDE SEQUENCE</scope>
    <source>
        <strain evidence="5">9D6_DIV0238</strain>
    </source>
</reference>
<dbReference type="InterPro" id="IPR006119">
    <property type="entry name" value="Resolv_N"/>
</dbReference>
<dbReference type="Proteomes" id="UP000196151">
    <property type="component" value="Chromosome"/>
</dbReference>
<dbReference type="AlphaFoldDB" id="A0A200J0B6"/>
<keyword evidence="6" id="KW-1185">Reference proteome</keyword>
<accession>A0A200J0B6</accession>
<name>A0A200J0B6_9ENTE</name>
<dbReference type="PROSITE" id="PS51736">
    <property type="entry name" value="RECOMBINASES_3"/>
    <property type="match status" value="1"/>
</dbReference>
<dbReference type="PANTHER" id="PTHR30461:SF2">
    <property type="entry name" value="SERINE RECOMBINASE PINE-RELATED"/>
    <property type="match status" value="1"/>
</dbReference>
<gene>
    <name evidence="5" type="ORF">A5889_002265</name>
    <name evidence="4" type="ORF">A5889_002951</name>
</gene>
<reference evidence="5" key="2">
    <citation type="submission" date="2017-05" db="EMBL/GenBank/DDBJ databases">
        <authorList>
            <consortium name="The Broad Institute Genomics Platform"/>
            <consortium name="The Broad Institute Genomic Center for Infectious Diseases"/>
            <person name="Earl A."/>
            <person name="Manson A."/>
            <person name="Schwartman J."/>
            <person name="Gilmore M."/>
            <person name="Abouelleil A."/>
            <person name="Cao P."/>
            <person name="Chapman S."/>
            <person name="Cusick C."/>
            <person name="Shea T."/>
            <person name="Young S."/>
            <person name="Neafsey D."/>
            <person name="Nusbaum C."/>
            <person name="Birren B."/>
        </authorList>
    </citation>
    <scope>NUCLEOTIDE SEQUENCE</scope>
    <source>
        <strain evidence="5">9D6_DIV0238</strain>
    </source>
</reference>
<reference evidence="4" key="1">
    <citation type="submission" date="2017-05" db="EMBL/GenBank/DDBJ databases">
        <title>The Genome Sequence of Enterococcus sp. 9D6_DIV0238.</title>
        <authorList>
            <consortium name="The Broad Institute Genomics Platform"/>
            <consortium name="The Broad Institute Genomic Center for Infectious Diseases"/>
            <person name="Earl A."/>
            <person name="Manson A."/>
            <person name="Schwartman J."/>
            <person name="Gilmore M."/>
            <person name="Abouelleil A."/>
            <person name="Cao P."/>
            <person name="Chapman S."/>
            <person name="Cusick C."/>
            <person name="Shea T."/>
            <person name="Young S."/>
            <person name="Neafsey D."/>
            <person name="Nusbaum C."/>
            <person name="Birren B."/>
        </authorList>
    </citation>
    <scope>NUCLEOTIDE SEQUENCE [LARGE SCALE GENOMIC DNA]</scope>
    <source>
        <strain evidence="4">9D6_DIV0238</strain>
    </source>
</reference>
<proteinExistence type="predicted"/>
<dbReference type="InterPro" id="IPR050639">
    <property type="entry name" value="SSR_resolvase"/>
</dbReference>
<evidence type="ECO:0000313" key="4">
    <source>
        <dbReference type="EMBL" id="OUZ30663.1"/>
    </source>
</evidence>
<dbReference type="CDD" id="cd03768">
    <property type="entry name" value="SR_ResInv"/>
    <property type="match status" value="1"/>
</dbReference>
<keyword evidence="2" id="KW-0233">DNA recombination</keyword>
<dbReference type="Gene3D" id="3.40.50.1390">
    <property type="entry name" value="Resolvase, N-terminal catalytic domain"/>
    <property type="match status" value="1"/>
</dbReference>
<protein>
    <recommendedName>
        <fullName evidence="3">Resolvase/invertase-type recombinase catalytic domain-containing protein</fullName>
    </recommendedName>
</protein>
<evidence type="ECO:0000259" key="3">
    <source>
        <dbReference type="PROSITE" id="PS51736"/>
    </source>
</evidence>
<dbReference type="EMBL" id="NIBQ01000003">
    <property type="protein sequence ID" value="OUZ30663.1"/>
    <property type="molecule type" value="Genomic_DNA"/>
</dbReference>
<sequence>MKLIGYARTTIIDNDLDAQINTLTNFGCDEIHHESFDVIDEKQLTSELETVLSKLQPDDTLVICSLNRLGRSTRQLTELTQEFKGSGIHLVSLDDEIDTREPMGEIYFKMMNSLAHMECNLIKERTLVGLNNARKKGKIGGRPKIDDRTVKRIRHLYHEKRETIQFIASKCNVSIGTCYKYINLSENEAAKLSQ</sequence>
<organism evidence="4">
    <name type="scientific">Candidatus Enterococcus dunnyi</name>
    <dbReference type="NCBI Taxonomy" id="1834192"/>
    <lineage>
        <taxon>Bacteria</taxon>
        <taxon>Bacillati</taxon>
        <taxon>Bacillota</taxon>
        <taxon>Bacilli</taxon>
        <taxon>Lactobacillales</taxon>
        <taxon>Enterococcaceae</taxon>
        <taxon>Enterococcus</taxon>
    </lineage>
</organism>
<keyword evidence="1" id="KW-0238">DNA-binding</keyword>
<dbReference type="RefSeq" id="WP_087641998.1">
    <property type="nucleotide sequence ID" value="NZ_CP147246.1"/>
</dbReference>
<dbReference type="InterPro" id="IPR036162">
    <property type="entry name" value="Resolvase-like_N_sf"/>
</dbReference>
<dbReference type="GO" id="GO:0003677">
    <property type="term" value="F:DNA binding"/>
    <property type="evidence" value="ECO:0007669"/>
    <property type="project" value="UniProtKB-KW"/>
</dbReference>
<evidence type="ECO:0000256" key="2">
    <source>
        <dbReference type="ARBA" id="ARBA00023172"/>
    </source>
</evidence>
<dbReference type="EMBL" id="CP147246">
    <property type="protein sequence ID" value="WYJ94752.1"/>
    <property type="molecule type" value="Genomic_DNA"/>
</dbReference>
<dbReference type="PANTHER" id="PTHR30461">
    <property type="entry name" value="DNA-INVERTASE FROM LAMBDOID PROPHAGE"/>
    <property type="match status" value="1"/>
</dbReference>
<evidence type="ECO:0000313" key="5">
    <source>
        <dbReference type="EMBL" id="WYJ94752.1"/>
    </source>
</evidence>
<evidence type="ECO:0000313" key="6">
    <source>
        <dbReference type="Proteomes" id="UP000196151"/>
    </source>
</evidence>
<evidence type="ECO:0000256" key="1">
    <source>
        <dbReference type="ARBA" id="ARBA00023125"/>
    </source>
</evidence>
<dbReference type="GO" id="GO:0000150">
    <property type="term" value="F:DNA strand exchange activity"/>
    <property type="evidence" value="ECO:0007669"/>
    <property type="project" value="InterPro"/>
</dbReference>